<dbReference type="InterPro" id="IPR001480">
    <property type="entry name" value="Bulb-type_lectin_dom"/>
</dbReference>
<comment type="caution">
    <text evidence="3">The sequence shown here is derived from an EMBL/GenBank/DDBJ whole genome shotgun (WGS) entry which is preliminary data.</text>
</comment>
<dbReference type="Proteomes" id="UP000659904">
    <property type="component" value="Unassembled WGS sequence"/>
</dbReference>
<sequence>MQRLRWKRRLAVMVAGTVAATGISVVVGAPAAHAGAVRTGAFVGATRIGTQLNVDMGLSAGQYILSPDGRFGLLMQTDGNLVAYGPSPCGWSQPNICRGPYDWWASNTGGQPGNAVFMQSDGNLVIYRPNGSVAWASNTGGSGATKLMVTDEGRFYLARWDGSVVRMLMGLSEQPSYYTYAGSMPTNYRLATLRYMASYNQVFHLMQQQDGNLVLYGPANSVLWSAGTYHTNVYGMSTRETRMQSDGNLVVYNSSAPTAAAVWASNTVGAGPSPELVLQNDGNLVLRSWSTWQVFWQTGTGGQI</sequence>
<evidence type="ECO:0000313" key="3">
    <source>
        <dbReference type="EMBL" id="GIF96597.1"/>
    </source>
</evidence>
<dbReference type="SMART" id="SM00108">
    <property type="entry name" value="B_lectin"/>
    <property type="match status" value="2"/>
</dbReference>
<keyword evidence="1" id="KW-0732">Signal</keyword>
<organism evidence="3 4">
    <name type="scientific">Catellatospora citrea</name>
    <dbReference type="NCBI Taxonomy" id="53366"/>
    <lineage>
        <taxon>Bacteria</taxon>
        <taxon>Bacillati</taxon>
        <taxon>Actinomycetota</taxon>
        <taxon>Actinomycetes</taxon>
        <taxon>Micromonosporales</taxon>
        <taxon>Micromonosporaceae</taxon>
        <taxon>Catellatospora</taxon>
    </lineage>
</organism>
<keyword evidence="4" id="KW-1185">Reference proteome</keyword>
<dbReference type="SUPFAM" id="SSF51110">
    <property type="entry name" value="alpha-D-mannose-specific plant lectins"/>
    <property type="match status" value="2"/>
</dbReference>
<name>A0A8J3NXR4_9ACTN</name>
<dbReference type="PROSITE" id="PS50927">
    <property type="entry name" value="BULB_LECTIN"/>
    <property type="match status" value="2"/>
</dbReference>
<dbReference type="Gene3D" id="2.90.10.10">
    <property type="entry name" value="Bulb-type lectin domain"/>
    <property type="match status" value="4"/>
</dbReference>
<evidence type="ECO:0000256" key="1">
    <source>
        <dbReference type="SAM" id="SignalP"/>
    </source>
</evidence>
<evidence type="ECO:0000313" key="4">
    <source>
        <dbReference type="Proteomes" id="UP000659904"/>
    </source>
</evidence>
<reference evidence="3 4" key="1">
    <citation type="submission" date="2021-01" db="EMBL/GenBank/DDBJ databases">
        <title>Whole genome shotgun sequence of Catellatospora citrea NBRC 14495.</title>
        <authorList>
            <person name="Komaki H."/>
            <person name="Tamura T."/>
        </authorList>
    </citation>
    <scope>NUCLEOTIDE SEQUENCE [LARGE SCALE GENOMIC DNA]</scope>
    <source>
        <strain evidence="3 4">NBRC 14495</strain>
    </source>
</reference>
<protein>
    <recommendedName>
        <fullName evidence="2">Bulb-type lectin domain-containing protein</fullName>
    </recommendedName>
</protein>
<accession>A0A8J3NXR4</accession>
<feature type="chain" id="PRO_5038973943" description="Bulb-type lectin domain-containing protein" evidence="1">
    <location>
        <begin position="35"/>
        <end position="304"/>
    </location>
</feature>
<gene>
    <name evidence="3" type="ORF">Cci01nite_16910</name>
</gene>
<dbReference type="AlphaFoldDB" id="A0A8J3NXR4"/>
<feature type="domain" description="Bulb-type lectin" evidence="2">
    <location>
        <begin position="49"/>
        <end position="170"/>
    </location>
</feature>
<evidence type="ECO:0000259" key="2">
    <source>
        <dbReference type="PROSITE" id="PS50927"/>
    </source>
</evidence>
<dbReference type="InterPro" id="IPR036426">
    <property type="entry name" value="Bulb-type_lectin_dom_sf"/>
</dbReference>
<feature type="signal peptide" evidence="1">
    <location>
        <begin position="1"/>
        <end position="34"/>
    </location>
</feature>
<feature type="domain" description="Bulb-type lectin" evidence="2">
    <location>
        <begin position="181"/>
        <end position="299"/>
    </location>
</feature>
<proteinExistence type="predicted"/>
<dbReference type="EMBL" id="BONH01000005">
    <property type="protein sequence ID" value="GIF96597.1"/>
    <property type="molecule type" value="Genomic_DNA"/>
</dbReference>